<dbReference type="Pfam" id="PF22794">
    <property type="entry name" value="jr-ZPR1"/>
    <property type="match status" value="1"/>
</dbReference>
<dbReference type="Proteomes" id="UP000054359">
    <property type="component" value="Unassembled WGS sequence"/>
</dbReference>
<dbReference type="STRING" id="407821.A0A087T8X4"/>
<feature type="domain" description="Zinc finger ZPR1-type" evidence="5">
    <location>
        <begin position="1"/>
        <end position="134"/>
    </location>
</feature>
<dbReference type="SMART" id="SM00709">
    <property type="entry name" value="Zpr1"/>
    <property type="match status" value="1"/>
</dbReference>
<name>A0A087T8X4_STEMI</name>
<keyword evidence="4" id="KW-0862">Zinc</keyword>
<dbReference type="InterPro" id="IPR042452">
    <property type="entry name" value="ZPR1_Znf1/2"/>
</dbReference>
<reference evidence="6 7" key="1">
    <citation type="submission" date="2013-11" db="EMBL/GenBank/DDBJ databases">
        <title>Genome sequencing of Stegodyphus mimosarum.</title>
        <authorList>
            <person name="Bechsgaard J."/>
        </authorList>
    </citation>
    <scope>NUCLEOTIDE SEQUENCE [LARGE SCALE GENOMIC DNA]</scope>
</reference>
<feature type="non-terminal residue" evidence="6">
    <location>
        <position position="163"/>
    </location>
</feature>
<sequence>MATTCDACGHKTNEVKSGSGIEPYGVRFILKIETDEDLTRDILKSDTCAISIKELELEVGAAAFGSRYTTVEGILSTIKDELKLSNPLATGDSGDPLLKEKMESFLTKLDEIISGKWKVTLVLDDPCGNSYVQSIHFPNSDTNLTVEKYKRSQEQDEELGLLD</sequence>
<dbReference type="Pfam" id="PF03367">
    <property type="entry name" value="Zn_ribbon_ZPR1"/>
    <property type="match status" value="1"/>
</dbReference>
<evidence type="ECO:0000313" key="6">
    <source>
        <dbReference type="EMBL" id="KFM61563.1"/>
    </source>
</evidence>
<accession>A0A087T8X4</accession>
<dbReference type="OrthoDB" id="308464at2759"/>
<dbReference type="PANTHER" id="PTHR10876:SF0">
    <property type="entry name" value="ZINC FINGER PROTEIN ZPR1"/>
    <property type="match status" value="1"/>
</dbReference>
<dbReference type="InterPro" id="IPR004457">
    <property type="entry name" value="Znf_ZPR1"/>
</dbReference>
<proteinExistence type="inferred from homology"/>
<keyword evidence="3" id="KW-0863">Zinc-finger</keyword>
<comment type="similarity">
    <text evidence="1">Belongs to the ZPR1 family.</text>
</comment>
<evidence type="ECO:0000256" key="4">
    <source>
        <dbReference type="ARBA" id="ARBA00022833"/>
    </source>
</evidence>
<dbReference type="GO" id="GO:0008270">
    <property type="term" value="F:zinc ion binding"/>
    <property type="evidence" value="ECO:0007669"/>
    <property type="project" value="UniProtKB-KW"/>
</dbReference>
<protein>
    <submittedName>
        <fullName evidence="6">Zinc finger protein ZPR1</fullName>
    </submittedName>
</protein>
<dbReference type="NCBIfam" id="TIGR00310">
    <property type="entry name" value="ZPR1_znf"/>
    <property type="match status" value="1"/>
</dbReference>
<evidence type="ECO:0000259" key="5">
    <source>
        <dbReference type="SMART" id="SM00709"/>
    </source>
</evidence>
<gene>
    <name evidence="6" type="ORF">X975_01655</name>
</gene>
<evidence type="ECO:0000313" key="7">
    <source>
        <dbReference type="Proteomes" id="UP000054359"/>
    </source>
</evidence>
<dbReference type="EMBL" id="KK114024">
    <property type="protein sequence ID" value="KFM61563.1"/>
    <property type="molecule type" value="Genomic_DNA"/>
</dbReference>
<dbReference type="InterPro" id="IPR042451">
    <property type="entry name" value="ZPR1_A/B_dom"/>
</dbReference>
<dbReference type="OMA" id="EIELEMC"/>
<evidence type="ECO:0000256" key="3">
    <source>
        <dbReference type="ARBA" id="ARBA00022771"/>
    </source>
</evidence>
<dbReference type="Gene3D" id="2.20.25.420">
    <property type="entry name" value="ZPR1, zinc finger domain"/>
    <property type="match status" value="1"/>
</dbReference>
<keyword evidence="7" id="KW-1185">Reference proteome</keyword>
<dbReference type="GO" id="GO:0005634">
    <property type="term" value="C:nucleus"/>
    <property type="evidence" value="ECO:0007669"/>
    <property type="project" value="TreeGrafter"/>
</dbReference>
<evidence type="ECO:0000256" key="1">
    <source>
        <dbReference type="ARBA" id="ARBA00008354"/>
    </source>
</evidence>
<organism evidence="6 7">
    <name type="scientific">Stegodyphus mimosarum</name>
    <name type="common">African social velvet spider</name>
    <dbReference type="NCBI Taxonomy" id="407821"/>
    <lineage>
        <taxon>Eukaryota</taxon>
        <taxon>Metazoa</taxon>
        <taxon>Ecdysozoa</taxon>
        <taxon>Arthropoda</taxon>
        <taxon>Chelicerata</taxon>
        <taxon>Arachnida</taxon>
        <taxon>Araneae</taxon>
        <taxon>Araneomorphae</taxon>
        <taxon>Entelegynae</taxon>
        <taxon>Eresoidea</taxon>
        <taxon>Eresidae</taxon>
        <taxon>Stegodyphus</taxon>
    </lineage>
</organism>
<dbReference type="InterPro" id="IPR056180">
    <property type="entry name" value="ZPR1_jr_dom"/>
</dbReference>
<dbReference type="PANTHER" id="PTHR10876">
    <property type="entry name" value="ZINC FINGER PROTEIN ZPR1"/>
    <property type="match status" value="1"/>
</dbReference>
<keyword evidence="2" id="KW-0479">Metal-binding</keyword>
<dbReference type="InterPro" id="IPR040141">
    <property type="entry name" value="ZPR1"/>
</dbReference>
<dbReference type="AlphaFoldDB" id="A0A087T8X4"/>
<dbReference type="FunFam" id="2.60.120.1040:FF:000001">
    <property type="entry name" value="Zinc finger protein ZPR1"/>
    <property type="match status" value="1"/>
</dbReference>
<evidence type="ECO:0000256" key="2">
    <source>
        <dbReference type="ARBA" id="ARBA00022723"/>
    </source>
</evidence>
<dbReference type="Gene3D" id="2.60.120.1040">
    <property type="entry name" value="ZPR1, A/B domain"/>
    <property type="match status" value="1"/>
</dbReference>